<feature type="region of interest" description="Disordered" evidence="3">
    <location>
        <begin position="44"/>
        <end position="70"/>
    </location>
</feature>
<feature type="coiled-coil region" evidence="2">
    <location>
        <begin position="248"/>
        <end position="303"/>
    </location>
</feature>
<reference evidence="6" key="1">
    <citation type="submission" date="2019-05" db="EMBL/GenBank/DDBJ databases">
        <title>Annotation for the trematode Fasciolopsis buski.</title>
        <authorList>
            <person name="Choi Y.-J."/>
        </authorList>
    </citation>
    <scope>NUCLEOTIDE SEQUENCE</scope>
    <source>
        <strain evidence="6">HT</strain>
        <tissue evidence="6">Whole worm</tissue>
    </source>
</reference>
<dbReference type="PANTHER" id="PTHR12784">
    <property type="entry name" value="STEERIN"/>
    <property type="match status" value="1"/>
</dbReference>
<evidence type="ECO:0000313" key="6">
    <source>
        <dbReference type="EMBL" id="KAA0195319.1"/>
    </source>
</evidence>
<dbReference type="EMBL" id="LUCM01003789">
    <property type="protein sequence ID" value="KAA0195319.1"/>
    <property type="molecule type" value="Genomic_DNA"/>
</dbReference>
<evidence type="ECO:0000259" key="4">
    <source>
        <dbReference type="Pfam" id="PF23092"/>
    </source>
</evidence>
<feature type="domain" description="Neuron navigator 1-like ubiquitin-like" evidence="4">
    <location>
        <begin position="418"/>
        <end position="464"/>
    </location>
</feature>
<comment type="caution">
    <text evidence="6">The sequence shown here is derived from an EMBL/GenBank/DDBJ whole genome shotgun (WGS) entry which is preliminary data.</text>
</comment>
<keyword evidence="7" id="KW-1185">Reference proteome</keyword>
<dbReference type="Pfam" id="PF23092">
    <property type="entry name" value="Ubiquitin_6"/>
    <property type="match status" value="1"/>
</dbReference>
<evidence type="ECO:0000313" key="7">
    <source>
        <dbReference type="Proteomes" id="UP000728185"/>
    </source>
</evidence>
<accession>A0A8E0S2S1</accession>
<proteinExistence type="predicted"/>
<dbReference type="OrthoDB" id="2161974at2759"/>
<feature type="compositionally biased region" description="Polar residues" evidence="3">
    <location>
        <begin position="154"/>
        <end position="165"/>
    </location>
</feature>
<organism evidence="6 7">
    <name type="scientific">Fasciolopsis buskii</name>
    <dbReference type="NCBI Taxonomy" id="27845"/>
    <lineage>
        <taxon>Eukaryota</taxon>
        <taxon>Metazoa</taxon>
        <taxon>Spiralia</taxon>
        <taxon>Lophotrochozoa</taxon>
        <taxon>Platyhelminthes</taxon>
        <taxon>Trematoda</taxon>
        <taxon>Digenea</taxon>
        <taxon>Plagiorchiida</taxon>
        <taxon>Echinostomata</taxon>
        <taxon>Echinostomatoidea</taxon>
        <taxon>Fasciolidae</taxon>
        <taxon>Fasciolopsis</taxon>
    </lineage>
</organism>
<dbReference type="InterPro" id="IPR057568">
    <property type="entry name" value="CortBP2_NAV1-like_AAA_lid"/>
</dbReference>
<dbReference type="PANTHER" id="PTHR12784:SF28">
    <property type="entry name" value="PROTEIN SICKIE"/>
    <property type="match status" value="1"/>
</dbReference>
<dbReference type="Proteomes" id="UP000728185">
    <property type="component" value="Unassembled WGS sequence"/>
</dbReference>
<dbReference type="GO" id="GO:0022008">
    <property type="term" value="P:neurogenesis"/>
    <property type="evidence" value="ECO:0007669"/>
    <property type="project" value="InterPro"/>
</dbReference>
<protein>
    <submittedName>
        <fullName evidence="6">Neuron navigator 3</fullName>
    </submittedName>
</protein>
<evidence type="ECO:0000256" key="1">
    <source>
        <dbReference type="ARBA" id="ARBA00023054"/>
    </source>
</evidence>
<dbReference type="InterPro" id="IPR039041">
    <property type="entry name" value="Nav/unc-53"/>
</dbReference>
<keyword evidence="1 2" id="KW-0175">Coiled coil</keyword>
<gene>
    <name evidence="6" type="ORF">FBUS_07333</name>
</gene>
<feature type="domain" description="CortBP2/NAV1-like AAA+ ATPase lid" evidence="5">
    <location>
        <begin position="759"/>
        <end position="862"/>
    </location>
</feature>
<evidence type="ECO:0000259" key="5">
    <source>
        <dbReference type="Pfam" id="PF25408"/>
    </source>
</evidence>
<feature type="compositionally biased region" description="Low complexity" evidence="3">
    <location>
        <begin position="119"/>
        <end position="153"/>
    </location>
</feature>
<evidence type="ECO:0000256" key="2">
    <source>
        <dbReference type="SAM" id="Coils"/>
    </source>
</evidence>
<dbReference type="AlphaFoldDB" id="A0A8E0S2S1"/>
<feature type="compositionally biased region" description="Polar residues" evidence="3">
    <location>
        <begin position="200"/>
        <end position="241"/>
    </location>
</feature>
<name>A0A8E0S2S1_9TREM</name>
<sequence length="883" mass="97418">MHISHFLFFFFYIKLEQFRASIGKAFRKKSSALPVSSTVSPIVESTTSSNDAEVRDQSCSSDPATQMTTNENAVPTSMGILDHNSTTDHVDSTTTVSADPRSSNANSTLGIQPKVAVPSVNGISPSNSSTSSSSCSWSGAAGLSSHPSGSVSSAVRTGSTNTGRSTDWKLPSLAPPCGFNLGAADAARHAAGLSHEPDSTVVQPDSGSQDQGTLRSVDSTHSPTNSSSIHSRELPTSSDLGSCSTWDMTQLQAELARLRSQLNERELKLTDVQLEALASTHQVNQLRDQISRLYSEMEHLRTDNERLHMLVQRETPTRGPIPQVPTKKNCNDNGAKVSDSSVNAAGEQMCVSGCQTSTNMSRIEHGNRHCLCGSEIDLLSGLQNLTKTMTTTATTGPGKTATASLWSIVSVQLTRLPHCSQDGYHIGMVNLKDYPTWESLDHRLSQMWKEYARRVDPTDRLGLRDYRLLAVRVNGNRSDRPISRSAVDVSMPEPGNVSVEGELACLVQEAQMAWQSRTVILAQLVPSGSLGREKNCEIAEWSFDCLEPIMRFKHWVHCLNQYRCVVFHSALDCNVELISQTMAYLLQADGRVSRVVQRRLSENPDEAIAWLKQQLTTPIDAVAPVAIVLNCLEVVGVQQFLKTLVQVNYDESLSVDPACGRTETSSGTRFRHYILATISAGATDCVPPTDCSPVLSIEPGESTTFGCSASGGLCWIPVGTWSRSEVIFRVHHSLTRNFIHQTVDRLLDEVRTKQPCSFRQMEFMFSVVQWLEELWKYLNEFLQQCHNTEEDNDLAELSPELFDQLPLDDLVHCARAFADCWNNLVSPLLRHELDQFRTSSNMRELTDPRDWIVATWPWNSMSELADIPMDLHPVINLSTTSAT</sequence>
<feature type="region of interest" description="Disordered" evidence="3">
    <location>
        <begin position="83"/>
        <end position="171"/>
    </location>
</feature>
<evidence type="ECO:0000256" key="3">
    <source>
        <dbReference type="SAM" id="MobiDB-lite"/>
    </source>
</evidence>
<dbReference type="InterPro" id="IPR057126">
    <property type="entry name" value="NAV1-like_ubiquitin-like"/>
</dbReference>
<feature type="compositionally biased region" description="Polar residues" evidence="3">
    <location>
        <begin position="100"/>
        <end position="110"/>
    </location>
</feature>
<dbReference type="Pfam" id="PF25408">
    <property type="entry name" value="AAA_lid_NAV1"/>
    <property type="match status" value="1"/>
</dbReference>
<feature type="region of interest" description="Disordered" evidence="3">
    <location>
        <begin position="189"/>
        <end position="241"/>
    </location>
</feature>